<evidence type="ECO:0000256" key="3">
    <source>
        <dbReference type="ARBA" id="ARBA00022989"/>
    </source>
</evidence>
<keyword evidence="10" id="KW-1185">Reference proteome</keyword>
<feature type="transmembrane region" description="Helical" evidence="6">
    <location>
        <begin position="280"/>
        <end position="300"/>
    </location>
</feature>
<dbReference type="PRINTS" id="PR00237">
    <property type="entry name" value="GPCRRHODOPSN"/>
</dbReference>
<accession>R7VA45</accession>
<dbReference type="AlphaFoldDB" id="R7VA45"/>
<dbReference type="EMBL" id="KB293808">
    <property type="protein sequence ID" value="ELU15489.1"/>
    <property type="molecule type" value="Genomic_DNA"/>
</dbReference>
<dbReference type="PROSITE" id="PS00237">
    <property type="entry name" value="G_PROTEIN_RECEP_F1_1"/>
    <property type="match status" value="1"/>
</dbReference>
<reference evidence="8 10" key="2">
    <citation type="journal article" date="2013" name="Nature">
        <title>Insights into bilaterian evolution from three spiralian genomes.</title>
        <authorList>
            <person name="Simakov O."/>
            <person name="Marletaz F."/>
            <person name="Cho S.J."/>
            <person name="Edsinger-Gonzales E."/>
            <person name="Havlak P."/>
            <person name="Hellsten U."/>
            <person name="Kuo D.H."/>
            <person name="Larsson T."/>
            <person name="Lv J."/>
            <person name="Arendt D."/>
            <person name="Savage R."/>
            <person name="Osoegawa K."/>
            <person name="de Jong P."/>
            <person name="Grimwood J."/>
            <person name="Chapman J.A."/>
            <person name="Shapiro H."/>
            <person name="Aerts A."/>
            <person name="Otillar R.P."/>
            <person name="Terry A.Y."/>
            <person name="Boore J.L."/>
            <person name="Grigoriev I.V."/>
            <person name="Lindberg D.R."/>
            <person name="Seaver E.C."/>
            <person name="Weisblat D.A."/>
            <person name="Putnam N.H."/>
            <person name="Rokhsar D.S."/>
        </authorList>
    </citation>
    <scope>NUCLEOTIDE SEQUENCE</scope>
    <source>
        <strain evidence="8 10">I ESC-2004</strain>
    </source>
</reference>
<reference evidence="9" key="3">
    <citation type="submission" date="2015-06" db="UniProtKB">
        <authorList>
            <consortium name="EnsemblMetazoa"/>
        </authorList>
    </citation>
    <scope>IDENTIFICATION</scope>
</reference>
<gene>
    <name evidence="8" type="ORF">CAPTEDRAFT_120994</name>
</gene>
<keyword evidence="2 5" id="KW-0812">Transmembrane</keyword>
<proteinExistence type="inferred from homology"/>
<evidence type="ECO:0000259" key="7">
    <source>
        <dbReference type="PROSITE" id="PS50262"/>
    </source>
</evidence>
<feature type="domain" description="G-protein coupled receptors family 1 profile" evidence="7">
    <location>
        <begin position="42"/>
        <end position="298"/>
    </location>
</feature>
<dbReference type="OMA" id="ATNCCAN"/>
<evidence type="ECO:0000313" key="9">
    <source>
        <dbReference type="EnsemblMetazoa" id="CapteP120994"/>
    </source>
</evidence>
<sequence>MESTSAATWQQADSFDDQANVILSTDLLTAIYISIGCLGLTGNLLVSVIISQSKQMRKHRANIFILNQSVLDGSVAVFLILTSVYEDDGTLQPKTVAYELLCRLWRTKMPLWGLLVSSSYNLVVLTVERYLSIVYPIWHKVNFTLPKVKLTIVLTWIIGLIYNIAYMTPTATVQRNGRCTVYSVWPDLTTQRAVGVLTIAVQFVIPLVALSVCYGRMAKAITQRINPTETRSSKISRARKNVIKTLFVVSVCFVFCWIWNQTFYLMFNLGASSDFTSSFYHFTVIMVFCNCCINPFIYVVQYKQFQNSLIEVFCKNKIQPMEATTERTNNEPNASSRY</sequence>
<protein>
    <recommendedName>
        <fullName evidence="7">G-protein coupled receptors family 1 profile domain-containing protein</fullName>
    </recommendedName>
</protein>
<evidence type="ECO:0000256" key="4">
    <source>
        <dbReference type="ARBA" id="ARBA00023136"/>
    </source>
</evidence>
<dbReference type="GO" id="GO:0016020">
    <property type="term" value="C:membrane"/>
    <property type="evidence" value="ECO:0007669"/>
    <property type="project" value="UniProtKB-SubCell"/>
</dbReference>
<dbReference type="EMBL" id="AMQN01000667">
    <property type="status" value="NOT_ANNOTATED_CDS"/>
    <property type="molecule type" value="Genomic_DNA"/>
</dbReference>
<evidence type="ECO:0000313" key="10">
    <source>
        <dbReference type="Proteomes" id="UP000014760"/>
    </source>
</evidence>
<dbReference type="PROSITE" id="PS50262">
    <property type="entry name" value="G_PROTEIN_RECEP_F1_2"/>
    <property type="match status" value="1"/>
</dbReference>
<feature type="transmembrane region" description="Helical" evidence="6">
    <location>
        <begin position="63"/>
        <end position="85"/>
    </location>
</feature>
<dbReference type="STRING" id="283909.R7VA45"/>
<evidence type="ECO:0000256" key="1">
    <source>
        <dbReference type="ARBA" id="ARBA00004370"/>
    </source>
</evidence>
<dbReference type="PANTHER" id="PTHR45698:SF1">
    <property type="entry name" value="TRACE AMINE-ASSOCIATED RECEPTOR 13C-LIKE"/>
    <property type="match status" value="1"/>
</dbReference>
<dbReference type="EnsemblMetazoa" id="CapteT120994">
    <property type="protein sequence ID" value="CapteP120994"/>
    <property type="gene ID" value="CapteG120994"/>
</dbReference>
<dbReference type="Pfam" id="PF00001">
    <property type="entry name" value="7tm_1"/>
    <property type="match status" value="1"/>
</dbReference>
<comment type="subcellular location">
    <subcellularLocation>
        <location evidence="1">Membrane</location>
    </subcellularLocation>
</comment>
<keyword evidence="3 6" id="KW-1133">Transmembrane helix</keyword>
<comment type="similarity">
    <text evidence="5">Belongs to the G-protein coupled receptor 1 family.</text>
</comment>
<keyword evidence="5" id="KW-0807">Transducer</keyword>
<dbReference type="GO" id="GO:0004930">
    <property type="term" value="F:G protein-coupled receptor activity"/>
    <property type="evidence" value="ECO:0007669"/>
    <property type="project" value="UniProtKB-KW"/>
</dbReference>
<name>R7VA45_CAPTE</name>
<evidence type="ECO:0000256" key="5">
    <source>
        <dbReference type="RuleBase" id="RU000688"/>
    </source>
</evidence>
<dbReference type="OrthoDB" id="10042731at2759"/>
<keyword evidence="5" id="KW-0297">G-protein coupled receptor</keyword>
<keyword evidence="4 6" id="KW-0472">Membrane</keyword>
<dbReference type="CDD" id="cd00637">
    <property type="entry name" value="7tm_classA_rhodopsin-like"/>
    <property type="match status" value="1"/>
</dbReference>
<evidence type="ECO:0000313" key="8">
    <source>
        <dbReference type="EMBL" id="ELU15489.1"/>
    </source>
</evidence>
<dbReference type="Gene3D" id="1.20.1070.10">
    <property type="entry name" value="Rhodopsin 7-helix transmembrane proteins"/>
    <property type="match status" value="1"/>
</dbReference>
<evidence type="ECO:0000256" key="6">
    <source>
        <dbReference type="SAM" id="Phobius"/>
    </source>
</evidence>
<feature type="transmembrane region" description="Helical" evidence="6">
    <location>
        <begin position="193"/>
        <end position="214"/>
    </location>
</feature>
<dbReference type="InterPro" id="IPR017452">
    <property type="entry name" value="GPCR_Rhodpsn_7TM"/>
</dbReference>
<organism evidence="8">
    <name type="scientific">Capitella teleta</name>
    <name type="common">Polychaete worm</name>
    <dbReference type="NCBI Taxonomy" id="283909"/>
    <lineage>
        <taxon>Eukaryota</taxon>
        <taxon>Metazoa</taxon>
        <taxon>Spiralia</taxon>
        <taxon>Lophotrochozoa</taxon>
        <taxon>Annelida</taxon>
        <taxon>Polychaeta</taxon>
        <taxon>Sedentaria</taxon>
        <taxon>Scolecida</taxon>
        <taxon>Capitellidae</taxon>
        <taxon>Capitella</taxon>
    </lineage>
</organism>
<feature type="transmembrane region" description="Helical" evidence="6">
    <location>
        <begin position="241"/>
        <end position="260"/>
    </location>
</feature>
<reference evidence="10" key="1">
    <citation type="submission" date="2012-12" db="EMBL/GenBank/DDBJ databases">
        <authorList>
            <person name="Hellsten U."/>
            <person name="Grimwood J."/>
            <person name="Chapman J.A."/>
            <person name="Shapiro H."/>
            <person name="Aerts A."/>
            <person name="Otillar R.P."/>
            <person name="Terry A.Y."/>
            <person name="Boore J.L."/>
            <person name="Simakov O."/>
            <person name="Marletaz F."/>
            <person name="Cho S.-J."/>
            <person name="Edsinger-Gonzales E."/>
            <person name="Havlak P."/>
            <person name="Kuo D.-H."/>
            <person name="Larsson T."/>
            <person name="Lv J."/>
            <person name="Arendt D."/>
            <person name="Savage R."/>
            <person name="Osoegawa K."/>
            <person name="de Jong P."/>
            <person name="Lindberg D.R."/>
            <person name="Seaver E.C."/>
            <person name="Weisblat D.A."/>
            <person name="Putnam N.H."/>
            <person name="Grigoriev I.V."/>
            <person name="Rokhsar D.S."/>
        </authorList>
    </citation>
    <scope>NUCLEOTIDE SEQUENCE</scope>
    <source>
        <strain evidence="10">I ESC-2004</strain>
    </source>
</reference>
<dbReference type="PANTHER" id="PTHR45698">
    <property type="entry name" value="TRACE AMINE-ASSOCIATED RECEPTOR 19N-RELATED"/>
    <property type="match status" value="1"/>
</dbReference>
<feature type="transmembrane region" description="Helical" evidence="6">
    <location>
        <begin position="148"/>
        <end position="166"/>
    </location>
</feature>
<dbReference type="HOGENOM" id="CLU_009579_5_2_1"/>
<keyword evidence="5" id="KW-0675">Receptor</keyword>
<feature type="transmembrane region" description="Helical" evidence="6">
    <location>
        <begin position="109"/>
        <end position="127"/>
    </location>
</feature>
<feature type="transmembrane region" description="Helical" evidence="6">
    <location>
        <begin position="30"/>
        <end position="51"/>
    </location>
</feature>
<evidence type="ECO:0000256" key="2">
    <source>
        <dbReference type="ARBA" id="ARBA00022692"/>
    </source>
</evidence>
<dbReference type="SUPFAM" id="SSF81321">
    <property type="entry name" value="Family A G protein-coupled receptor-like"/>
    <property type="match status" value="1"/>
</dbReference>
<dbReference type="InterPro" id="IPR000276">
    <property type="entry name" value="GPCR_Rhodpsn"/>
</dbReference>
<dbReference type="Proteomes" id="UP000014760">
    <property type="component" value="Unassembled WGS sequence"/>
</dbReference>